<protein>
    <recommendedName>
        <fullName evidence="1">Pantoate kinase</fullName>
        <shortName evidence="1">PoK</shortName>
        <ecNumber evidence="1">2.7.1.169</ecNumber>
    </recommendedName>
</protein>
<dbReference type="GO" id="GO:0015937">
    <property type="term" value="P:coenzyme A biosynthetic process"/>
    <property type="evidence" value="ECO:0007669"/>
    <property type="project" value="UniProtKB-UniRule"/>
</dbReference>
<organism evidence="2">
    <name type="scientific">Thermogladius calderae</name>
    <dbReference type="NCBI Taxonomy" id="1200300"/>
    <lineage>
        <taxon>Archaea</taxon>
        <taxon>Thermoproteota</taxon>
        <taxon>Thermoprotei</taxon>
        <taxon>Desulfurococcales</taxon>
        <taxon>Desulfurococcaceae</taxon>
        <taxon>Thermogladius</taxon>
    </lineage>
</organism>
<name>A0A7J3XXZ2_9CREN</name>
<comment type="function">
    <text evidence="1">Phosphorylates (R)-pantoate to form (R)-4-phosphopantoate in the CoA biosynthesis pathway.</text>
</comment>
<keyword evidence="1" id="KW-0173">Coenzyme A biosynthesis</keyword>
<dbReference type="HAMAP" id="MF_02223">
    <property type="entry name" value="Pantoate_kinase"/>
    <property type="match status" value="1"/>
</dbReference>
<dbReference type="PANTHER" id="PTHR42282:SF1">
    <property type="entry name" value="PANTOATE KINASE"/>
    <property type="match status" value="1"/>
</dbReference>
<proteinExistence type="inferred from homology"/>
<evidence type="ECO:0000313" key="2">
    <source>
        <dbReference type="EMBL" id="HHP67598.1"/>
    </source>
</evidence>
<comment type="similarity">
    <text evidence="1">Belongs to the GHMP kinase family. PoK subfamily.</text>
</comment>
<evidence type="ECO:0000256" key="1">
    <source>
        <dbReference type="HAMAP-Rule" id="MF_02223"/>
    </source>
</evidence>
<dbReference type="AlphaFoldDB" id="A0A7J3XXZ2"/>
<reference evidence="2" key="1">
    <citation type="journal article" date="2020" name="mSystems">
        <title>Genome- and Community-Level Interaction Insights into Carbon Utilization and Element Cycling Functions of Hydrothermarchaeota in Hydrothermal Sediment.</title>
        <authorList>
            <person name="Zhou Z."/>
            <person name="Liu Y."/>
            <person name="Xu W."/>
            <person name="Pan J."/>
            <person name="Luo Z.H."/>
            <person name="Li M."/>
        </authorList>
    </citation>
    <scope>NUCLEOTIDE SEQUENCE [LARGE SCALE GENOMIC DNA]</scope>
    <source>
        <strain evidence="2">SpSt-110</strain>
    </source>
</reference>
<dbReference type="GO" id="GO:0005524">
    <property type="term" value="F:ATP binding"/>
    <property type="evidence" value="ECO:0007669"/>
    <property type="project" value="UniProtKB-KW"/>
</dbReference>
<gene>
    <name evidence="2" type="ORF">ENM60_02235</name>
</gene>
<dbReference type="EMBL" id="DRYK01000030">
    <property type="protein sequence ID" value="HHP67598.1"/>
    <property type="molecule type" value="Genomic_DNA"/>
</dbReference>
<comment type="catalytic activity">
    <reaction evidence="1">
        <text>(R)-pantoate + ATP = (R)-4-phosphopantoate + ADP + H(+)</text>
        <dbReference type="Rhea" id="RHEA:28246"/>
        <dbReference type="ChEBI" id="CHEBI:15378"/>
        <dbReference type="ChEBI" id="CHEBI:15980"/>
        <dbReference type="ChEBI" id="CHEBI:30616"/>
        <dbReference type="ChEBI" id="CHEBI:61294"/>
        <dbReference type="ChEBI" id="CHEBI:456216"/>
        <dbReference type="EC" id="2.7.1.169"/>
    </reaction>
</comment>
<sequence length="288" mass="30751">MNPSPVVKVPLHVSGLWAPVVGGDLLHTGSIGAGLVLDIWVTSRAVGGGCWIELGGRRVLQEHASRICGVEGFSIGVSAVSPIDLGKGFAVSSALSLSLSTQISLGKKGFISEESTWSAHIAEVEFKTGLGDVIAQFHGGFVIRVEPGPPGIGVARSLKGLKPTLVVAELSGVEPTPLMLSRVKSPEYEFAREAVLKLWDNPDLALFFRLAHEFTMKLFDYTRVVESLKGARGLIGFYVKKKALVAWVEDEWAGDLVALLESNKLNPFKTTLSDEGVSVVYPAQSSQA</sequence>
<keyword evidence="1" id="KW-0808">Transferase</keyword>
<dbReference type="InterPro" id="IPR012043">
    <property type="entry name" value="PoK"/>
</dbReference>
<keyword evidence="1" id="KW-0547">Nucleotide-binding</keyword>
<keyword evidence="1 2" id="KW-0418">Kinase</keyword>
<dbReference type="PANTHER" id="PTHR42282">
    <property type="entry name" value="PANTOATE KINASE-RELATED"/>
    <property type="match status" value="1"/>
</dbReference>
<accession>A0A7J3XXZ2</accession>
<comment type="caution">
    <text evidence="2">The sequence shown here is derived from an EMBL/GenBank/DDBJ whole genome shotgun (WGS) entry which is preliminary data.</text>
</comment>
<dbReference type="EC" id="2.7.1.169" evidence="1"/>
<dbReference type="GO" id="GO:0016301">
    <property type="term" value="F:kinase activity"/>
    <property type="evidence" value="ECO:0007669"/>
    <property type="project" value="UniProtKB-UniRule"/>
</dbReference>
<dbReference type="UniPathway" id="UPA00241"/>
<keyword evidence="1" id="KW-0067">ATP-binding</keyword>
<comment type="pathway">
    <text evidence="1">Cofactor biosynthesis; coenzyme A biosynthesis.</text>
</comment>